<accession>A0A7S4AD58</accession>
<sequence length="232" mass="25621">MSQDEELVKFTVLRTSDAARKEVSISTASTKLMDLKRILAKDECFGPDEAPVTRQRIFHLGREFKSGGRSLCNLGLGRFNNRIIHLCIRPALDERGQENRLAGQQQGSAASVRARKRLRTEGDCGREEEEDNTMPLPFSASLSASSLQLPPFMQQNIDNQHEDRINHNAINNNNTHNTSSISMMGQAAVAAAASFNTNTNTNNHSTANSNSAIDLLDSSHDEDDEVEVIEIL</sequence>
<gene>
    <name evidence="2" type="ORF">PAUS00366_LOCUS4499</name>
</gene>
<evidence type="ECO:0000256" key="1">
    <source>
        <dbReference type="SAM" id="MobiDB-lite"/>
    </source>
</evidence>
<dbReference type="EMBL" id="HBIX01005653">
    <property type="protein sequence ID" value="CAE0711747.1"/>
    <property type="molecule type" value="Transcribed_RNA"/>
</dbReference>
<proteinExistence type="predicted"/>
<evidence type="ECO:0000313" key="2">
    <source>
        <dbReference type="EMBL" id="CAE0711747.1"/>
    </source>
</evidence>
<feature type="region of interest" description="Disordered" evidence="1">
    <location>
        <begin position="98"/>
        <end position="136"/>
    </location>
</feature>
<name>A0A7S4AD58_9STRA</name>
<reference evidence="2" key="1">
    <citation type="submission" date="2021-01" db="EMBL/GenBank/DDBJ databases">
        <authorList>
            <person name="Corre E."/>
            <person name="Pelletier E."/>
            <person name="Niang G."/>
            <person name="Scheremetjew M."/>
            <person name="Finn R."/>
            <person name="Kale V."/>
            <person name="Holt S."/>
            <person name="Cochrane G."/>
            <person name="Meng A."/>
            <person name="Brown T."/>
            <person name="Cohen L."/>
        </authorList>
    </citation>
    <scope>NUCLEOTIDE SEQUENCE</scope>
    <source>
        <strain evidence="2">10249 10 AB</strain>
    </source>
</reference>
<dbReference type="AlphaFoldDB" id="A0A7S4AD58"/>
<protein>
    <recommendedName>
        <fullName evidence="3">Ubiquitin-like domain-containing protein</fullName>
    </recommendedName>
</protein>
<evidence type="ECO:0008006" key="3">
    <source>
        <dbReference type="Google" id="ProtNLM"/>
    </source>
</evidence>
<organism evidence="2">
    <name type="scientific">Pseudo-nitzschia australis</name>
    <dbReference type="NCBI Taxonomy" id="44445"/>
    <lineage>
        <taxon>Eukaryota</taxon>
        <taxon>Sar</taxon>
        <taxon>Stramenopiles</taxon>
        <taxon>Ochrophyta</taxon>
        <taxon>Bacillariophyta</taxon>
        <taxon>Bacillariophyceae</taxon>
        <taxon>Bacillariophycidae</taxon>
        <taxon>Bacillariales</taxon>
        <taxon>Bacillariaceae</taxon>
        <taxon>Pseudo-nitzschia</taxon>
    </lineage>
</organism>